<feature type="repeat" description="WD" evidence="3">
    <location>
        <begin position="1000"/>
        <end position="1041"/>
    </location>
</feature>
<dbReference type="SUPFAM" id="SSF52540">
    <property type="entry name" value="P-loop containing nucleoside triphosphate hydrolases"/>
    <property type="match status" value="1"/>
</dbReference>
<dbReference type="Gene3D" id="3.40.50.300">
    <property type="entry name" value="P-loop containing nucleotide triphosphate hydrolases"/>
    <property type="match status" value="1"/>
</dbReference>
<feature type="domain" description="NACHT" evidence="5">
    <location>
        <begin position="341"/>
        <end position="498"/>
    </location>
</feature>
<evidence type="ECO:0000259" key="5">
    <source>
        <dbReference type="Pfam" id="PF05729"/>
    </source>
</evidence>
<feature type="repeat" description="WD" evidence="3">
    <location>
        <begin position="874"/>
        <end position="915"/>
    </location>
</feature>
<dbReference type="STRING" id="659014.SAMN04487996_113141"/>
<feature type="repeat" description="WD" evidence="3">
    <location>
        <begin position="958"/>
        <end position="999"/>
    </location>
</feature>
<keyword evidence="7" id="KW-1185">Reference proteome</keyword>
<dbReference type="InterPro" id="IPR001680">
    <property type="entry name" value="WD40_rpt"/>
</dbReference>
<dbReference type="RefSeq" id="WP_090154559.1">
    <property type="nucleotide sequence ID" value="NZ_FNAN01000013.1"/>
</dbReference>
<feature type="repeat" description="WD" evidence="3">
    <location>
        <begin position="1084"/>
        <end position="1125"/>
    </location>
</feature>
<name>A0A1G7PX93_9BACT</name>
<dbReference type="Pfam" id="PF00400">
    <property type="entry name" value="WD40"/>
    <property type="match status" value="8"/>
</dbReference>
<organism evidence="6 7">
    <name type="scientific">Dyadobacter soli</name>
    <dbReference type="NCBI Taxonomy" id="659014"/>
    <lineage>
        <taxon>Bacteria</taxon>
        <taxon>Pseudomonadati</taxon>
        <taxon>Bacteroidota</taxon>
        <taxon>Cytophagia</taxon>
        <taxon>Cytophagales</taxon>
        <taxon>Spirosomataceae</taxon>
        <taxon>Dyadobacter</taxon>
    </lineage>
</organism>
<dbReference type="Proteomes" id="UP000198748">
    <property type="component" value="Unassembled WGS sequence"/>
</dbReference>
<dbReference type="InterPro" id="IPR036322">
    <property type="entry name" value="WD40_repeat_dom_sf"/>
</dbReference>
<keyword evidence="1 3" id="KW-0853">WD repeat</keyword>
<dbReference type="OrthoDB" id="1492850at2"/>
<feature type="repeat" description="WD" evidence="3">
    <location>
        <begin position="1042"/>
        <end position="1083"/>
    </location>
</feature>
<dbReference type="Pfam" id="PF05729">
    <property type="entry name" value="NACHT"/>
    <property type="match status" value="1"/>
</dbReference>
<dbReference type="GO" id="GO:0004197">
    <property type="term" value="F:cysteine-type endopeptidase activity"/>
    <property type="evidence" value="ECO:0007669"/>
    <property type="project" value="InterPro"/>
</dbReference>
<dbReference type="SMART" id="SM00320">
    <property type="entry name" value="WD40"/>
    <property type="match status" value="10"/>
</dbReference>
<evidence type="ECO:0000256" key="3">
    <source>
        <dbReference type="PROSITE-ProRule" id="PRU00221"/>
    </source>
</evidence>
<evidence type="ECO:0000259" key="4">
    <source>
        <dbReference type="Pfam" id="PF00656"/>
    </source>
</evidence>
<dbReference type="InterPro" id="IPR011600">
    <property type="entry name" value="Pept_C14_caspase"/>
</dbReference>
<sequence length="1351" mass="152308">MGIGTVTPPQHKTRRNRLFFVAIDKYDNWTPLQYPVSDCQRFFTVLKNFYGFSDENFVIQPLFDENAKTDIVFDEICYLADKDENGELRIRPEENLIIYFSGHGHFDKNKEGYWVPSDAPILSERPSDLKKLISVSEVIRILSNIKAHHIVLIVDACFSEAFATMEIDVTQQSQSAEAEEVPSRWVLTAGRNGVVPDKSPFADALVDILHNNADTSVSINWLGAQVTKQVRDKGFDIEPLCKSLVNQKYKLGEFFFHRAASASPAATPFDTANLQQTLRAGSKAQFERLQKGRYKYLNIESILVSEINLGKYLDVQVRTDAQVASLQLAVEALWQNKKSQALLVGDGGMGKTVSLLLLWRDLLFDENGPVPIFIPLNEYNSSSEAERNDFVVRYIYKNLLNIPEPPDETVNALWQLFETSRDGKPSLILLLDGLNEVTVPKGRLMATLNDLAARADGTQMVISSRNKQIEKLDLASESAALMQILPLTQETVVAYLKEKGQEVPANKDLLGLFSNPMMLTLYSGANNIALRFKDDDRFHFRKVTTYGELLWNFNEAQLAQLTDANDEADIRYQNFLLRVLVPYIAYRMEDRGKYAITIRKLADPVFNFKTLLDEAFAELDTEELTDIYPEFEGKRKELGLGILTELDDKEQRSGKVKQFLVERLRVLVMEGDDLRFLHQNFRDFFAVCHIRNVTQVAMVRRVLPDVFFRNYIPVYLRRLLGEIEGEHNVIPTWNAAKSRLELPVRENLLSAVMDLCRSDSGVVAGEAERAFVIRNVITIWLDLRQSLAGANLTNLDLRQIQFNGLPLTKHKGSAYLPARFEGSIVDGDGFIFNGHYGQINQVHYSADGKKLLTASDDCTIKEWLTATGKLLQTFTGHDDKVVSARYSPDGQKVVSASYDTFVKEWSVTTGAELASYEHAHSKVNNAVYSPDGTKILTCADDKLVREWRVETRECNMMYAGHTKNVASVAYSPKGDKILSASADNTVREWFVRTRECLRTLNGHTEKVNSVCYSPDGTLILSASDDRTMIEWSAESDAPFRIYKGHSDQVYSAIYSADGERILSTSKDKTMREWSVKTGLESRTYAGHTDKVNFASYSPDKPRVVSASDDKSIREWSVETGTQLYAISGQSDWVVNKCIVSPDSKKLLTVNYDRTFSEIHIASGIALQAFRGHEKWLHRARYSSDGTKIISTSDDMTIREWLVETGECIRIYRGHAYGVEDATYNADGTQITSRDFGHNFRKWSVATGECLEIISDEEQKKQLHSEMQLLTAAAVQPFNIKCRYAEITVKDSASKPVLAFINVSGLFVQGCDFRNVNPASNFSEAVRKNLRSYGAIFSDADEAAWESAKAGI</sequence>
<proteinExistence type="predicted"/>
<dbReference type="SUPFAM" id="SSF50978">
    <property type="entry name" value="WD40 repeat-like"/>
    <property type="match status" value="2"/>
</dbReference>
<accession>A0A1G7PX93</accession>
<dbReference type="PROSITE" id="PS50294">
    <property type="entry name" value="WD_REPEATS_REGION"/>
    <property type="match status" value="7"/>
</dbReference>
<feature type="repeat" description="WD" evidence="3">
    <location>
        <begin position="1169"/>
        <end position="1210"/>
    </location>
</feature>
<evidence type="ECO:0000256" key="1">
    <source>
        <dbReference type="ARBA" id="ARBA00022574"/>
    </source>
</evidence>
<dbReference type="InterPro" id="IPR007111">
    <property type="entry name" value="NACHT_NTPase"/>
</dbReference>
<dbReference type="PANTHER" id="PTHR19848:SF8">
    <property type="entry name" value="F-BOX AND WD REPEAT DOMAIN CONTAINING 7"/>
    <property type="match status" value="1"/>
</dbReference>
<feature type="repeat" description="WD" evidence="3">
    <location>
        <begin position="832"/>
        <end position="873"/>
    </location>
</feature>
<reference evidence="7" key="1">
    <citation type="submission" date="2016-10" db="EMBL/GenBank/DDBJ databases">
        <authorList>
            <person name="Varghese N."/>
            <person name="Submissions S."/>
        </authorList>
    </citation>
    <scope>NUCLEOTIDE SEQUENCE [LARGE SCALE GENOMIC DNA]</scope>
    <source>
        <strain evidence="7">DSM 25329</strain>
    </source>
</reference>
<feature type="domain" description="Peptidase C14 caspase" evidence="4">
    <location>
        <begin position="20"/>
        <end position="239"/>
    </location>
</feature>
<dbReference type="Pfam" id="PF00656">
    <property type="entry name" value="Peptidase_C14"/>
    <property type="match status" value="1"/>
</dbReference>
<dbReference type="InterPro" id="IPR015943">
    <property type="entry name" value="WD40/YVTN_repeat-like_dom_sf"/>
</dbReference>
<dbReference type="PROSITE" id="PS50082">
    <property type="entry name" value="WD_REPEATS_2"/>
    <property type="match status" value="8"/>
</dbReference>
<dbReference type="Gene3D" id="2.130.10.10">
    <property type="entry name" value="YVTN repeat-like/Quinoprotein amine dehydrogenase"/>
    <property type="match status" value="3"/>
</dbReference>
<dbReference type="GO" id="GO:0006508">
    <property type="term" value="P:proteolysis"/>
    <property type="evidence" value="ECO:0007669"/>
    <property type="project" value="InterPro"/>
</dbReference>
<evidence type="ECO:0000313" key="7">
    <source>
        <dbReference type="Proteomes" id="UP000198748"/>
    </source>
</evidence>
<gene>
    <name evidence="6" type="ORF">SAMN04487996_113141</name>
</gene>
<evidence type="ECO:0000313" key="6">
    <source>
        <dbReference type="EMBL" id="SDF90259.1"/>
    </source>
</evidence>
<keyword evidence="2" id="KW-0677">Repeat</keyword>
<dbReference type="PANTHER" id="PTHR19848">
    <property type="entry name" value="WD40 REPEAT PROTEIN"/>
    <property type="match status" value="1"/>
</dbReference>
<evidence type="ECO:0000256" key="2">
    <source>
        <dbReference type="ARBA" id="ARBA00022737"/>
    </source>
</evidence>
<dbReference type="Gene3D" id="3.40.50.1460">
    <property type="match status" value="1"/>
</dbReference>
<dbReference type="EMBL" id="FNAN01000013">
    <property type="protein sequence ID" value="SDF90259.1"/>
    <property type="molecule type" value="Genomic_DNA"/>
</dbReference>
<protein>
    <submittedName>
        <fullName evidence="6">WD40 repeat</fullName>
    </submittedName>
</protein>
<dbReference type="InterPro" id="IPR027417">
    <property type="entry name" value="P-loop_NTPase"/>
</dbReference>
<dbReference type="CDD" id="cd00200">
    <property type="entry name" value="WD40"/>
    <property type="match status" value="2"/>
</dbReference>
<feature type="repeat" description="WD" evidence="3">
    <location>
        <begin position="916"/>
        <end position="957"/>
    </location>
</feature>